<reference evidence="1" key="1">
    <citation type="submission" date="2018-10" db="EMBL/GenBank/DDBJ databases">
        <title>Hidden diversity of soil giant viruses.</title>
        <authorList>
            <person name="Schulz F."/>
            <person name="Alteio L."/>
            <person name="Goudeau D."/>
            <person name="Ryan E.M."/>
            <person name="Malmstrom R.R."/>
            <person name="Blanchard J."/>
            <person name="Woyke T."/>
        </authorList>
    </citation>
    <scope>NUCLEOTIDE SEQUENCE</scope>
    <source>
        <strain evidence="1">HAV1</strain>
    </source>
</reference>
<name>A0A3G5A2N9_9VIRU</name>
<protein>
    <submittedName>
        <fullName evidence="1">Uncharacterized protein</fullName>
    </submittedName>
</protein>
<gene>
    <name evidence="1" type="ORF">Harvfovirus31_16</name>
</gene>
<accession>A0A3G5A2N9</accession>
<evidence type="ECO:0000313" key="1">
    <source>
        <dbReference type="EMBL" id="AYV81400.1"/>
    </source>
</evidence>
<organism evidence="1">
    <name type="scientific">Harvfovirus sp</name>
    <dbReference type="NCBI Taxonomy" id="2487768"/>
    <lineage>
        <taxon>Viruses</taxon>
        <taxon>Varidnaviria</taxon>
        <taxon>Bamfordvirae</taxon>
        <taxon>Nucleocytoviricota</taxon>
        <taxon>Megaviricetes</taxon>
        <taxon>Imitervirales</taxon>
        <taxon>Mimiviridae</taxon>
        <taxon>Klosneuvirinae</taxon>
    </lineage>
</organism>
<sequence length="195" mass="23282">MRLRKFVMEVIIDLMTQLNLYLVADISRIIMDLSFDTGPFDACMNEFTVMIRTKNWRVEDPDDKQCWEVGSCNTLRAILLNSRVRTNKYLVEYFYEITKIRESRCRISICFHTYYWDIEGDSYSAAMLWESLRYKLPEKYRSVYNVGSISEEQFDIFLRKYISDSEYVRQYFIENSIDIAGIVFDQINCAIEQVT</sequence>
<proteinExistence type="predicted"/>
<dbReference type="EMBL" id="MK072273">
    <property type="protein sequence ID" value="AYV81400.1"/>
    <property type="molecule type" value="Genomic_DNA"/>
</dbReference>